<evidence type="ECO:0000313" key="21">
    <source>
        <dbReference type="EMBL" id="MDQ0478566.1"/>
    </source>
</evidence>
<keyword evidence="8 17" id="KW-0436">Ligase</keyword>
<evidence type="ECO:0000259" key="20">
    <source>
        <dbReference type="Pfam" id="PF08245"/>
    </source>
</evidence>
<evidence type="ECO:0000256" key="5">
    <source>
        <dbReference type="ARBA" id="ARBA00012212"/>
    </source>
</evidence>
<evidence type="ECO:0000256" key="8">
    <source>
        <dbReference type="ARBA" id="ARBA00022598"/>
    </source>
</evidence>
<evidence type="ECO:0000256" key="3">
    <source>
        <dbReference type="ARBA" id="ARBA00004752"/>
    </source>
</evidence>
<evidence type="ECO:0000256" key="15">
    <source>
        <dbReference type="ARBA" id="ARBA00032324"/>
    </source>
</evidence>
<keyword evidence="17 18" id="KW-0132">Cell division</keyword>
<dbReference type="Pfam" id="PF21799">
    <property type="entry name" value="MurD-like_N"/>
    <property type="match status" value="1"/>
</dbReference>
<dbReference type="InterPro" id="IPR036615">
    <property type="entry name" value="Mur_ligase_C_dom_sf"/>
</dbReference>
<dbReference type="EMBL" id="JAUSWN010000002">
    <property type="protein sequence ID" value="MDQ0478566.1"/>
    <property type="molecule type" value="Genomic_DNA"/>
</dbReference>
<feature type="domain" description="Mur ligase C-terminal" evidence="19">
    <location>
        <begin position="317"/>
        <end position="436"/>
    </location>
</feature>
<evidence type="ECO:0000256" key="9">
    <source>
        <dbReference type="ARBA" id="ARBA00022741"/>
    </source>
</evidence>
<evidence type="ECO:0000256" key="7">
    <source>
        <dbReference type="ARBA" id="ARBA00022490"/>
    </source>
</evidence>
<organism evidence="21 22">
    <name type="scientific">Hathewaya limosa</name>
    <name type="common">Clostridium limosum</name>
    <dbReference type="NCBI Taxonomy" id="1536"/>
    <lineage>
        <taxon>Bacteria</taxon>
        <taxon>Bacillati</taxon>
        <taxon>Bacillota</taxon>
        <taxon>Clostridia</taxon>
        <taxon>Eubacteriales</taxon>
        <taxon>Clostridiaceae</taxon>
        <taxon>Hathewaya</taxon>
    </lineage>
</organism>
<dbReference type="SUPFAM" id="SSF53623">
    <property type="entry name" value="MurD-like peptide ligases, catalytic domain"/>
    <property type="match status" value="1"/>
</dbReference>
<evidence type="ECO:0000256" key="6">
    <source>
        <dbReference type="ARBA" id="ARBA00015655"/>
    </source>
</evidence>
<comment type="caution">
    <text evidence="21">The sequence shown here is derived from an EMBL/GenBank/DDBJ whole genome shotgun (WGS) entry which is preliminary data.</text>
</comment>
<dbReference type="EC" id="6.3.2.9" evidence="5 17"/>
<dbReference type="Proteomes" id="UP001224418">
    <property type="component" value="Unassembled WGS sequence"/>
</dbReference>
<dbReference type="Pfam" id="PF02875">
    <property type="entry name" value="Mur_ligase_C"/>
    <property type="match status" value="1"/>
</dbReference>
<comment type="catalytic activity">
    <reaction evidence="16 17 18">
        <text>UDP-N-acetyl-alpha-D-muramoyl-L-alanine + D-glutamate + ATP = UDP-N-acetyl-alpha-D-muramoyl-L-alanyl-D-glutamate + ADP + phosphate + H(+)</text>
        <dbReference type="Rhea" id="RHEA:16429"/>
        <dbReference type="ChEBI" id="CHEBI:15378"/>
        <dbReference type="ChEBI" id="CHEBI:29986"/>
        <dbReference type="ChEBI" id="CHEBI:30616"/>
        <dbReference type="ChEBI" id="CHEBI:43474"/>
        <dbReference type="ChEBI" id="CHEBI:83898"/>
        <dbReference type="ChEBI" id="CHEBI:83900"/>
        <dbReference type="ChEBI" id="CHEBI:456216"/>
        <dbReference type="EC" id="6.3.2.9"/>
    </reaction>
</comment>
<comment type="pathway">
    <text evidence="3 17 18">Cell wall biogenesis; peptidoglycan biosynthesis.</text>
</comment>
<dbReference type="HAMAP" id="MF_00639">
    <property type="entry name" value="MurD"/>
    <property type="match status" value="1"/>
</dbReference>
<keyword evidence="22" id="KW-1185">Reference proteome</keyword>
<evidence type="ECO:0000256" key="12">
    <source>
        <dbReference type="ARBA" id="ARBA00022984"/>
    </source>
</evidence>
<evidence type="ECO:0000256" key="1">
    <source>
        <dbReference type="ARBA" id="ARBA00002734"/>
    </source>
</evidence>
<dbReference type="InterPro" id="IPR005762">
    <property type="entry name" value="MurD"/>
</dbReference>
<proteinExistence type="inferred from homology"/>
<evidence type="ECO:0000256" key="16">
    <source>
        <dbReference type="ARBA" id="ARBA00047632"/>
    </source>
</evidence>
<evidence type="ECO:0000313" key="22">
    <source>
        <dbReference type="Proteomes" id="UP001224418"/>
    </source>
</evidence>
<keyword evidence="17 18" id="KW-0131">Cell cycle</keyword>
<reference evidence="21 22" key="1">
    <citation type="submission" date="2023-07" db="EMBL/GenBank/DDBJ databases">
        <title>Genomic Encyclopedia of Type Strains, Phase IV (KMG-IV): sequencing the most valuable type-strain genomes for metagenomic binning, comparative biology and taxonomic classification.</title>
        <authorList>
            <person name="Goeker M."/>
        </authorList>
    </citation>
    <scope>NUCLEOTIDE SEQUENCE [LARGE SCALE GENOMIC DNA]</scope>
    <source>
        <strain evidence="21 22">DSM 1400</strain>
    </source>
</reference>
<dbReference type="GO" id="GO:0008764">
    <property type="term" value="F:UDP-N-acetylmuramoylalanine-D-glutamate ligase activity"/>
    <property type="evidence" value="ECO:0007669"/>
    <property type="project" value="UniProtKB-EC"/>
</dbReference>
<evidence type="ECO:0000256" key="18">
    <source>
        <dbReference type="RuleBase" id="RU003664"/>
    </source>
</evidence>
<dbReference type="SUPFAM" id="SSF53244">
    <property type="entry name" value="MurD-like peptide ligases, peptide-binding domain"/>
    <property type="match status" value="1"/>
</dbReference>
<dbReference type="InterPro" id="IPR036565">
    <property type="entry name" value="Mur-like_cat_sf"/>
</dbReference>
<feature type="binding site" evidence="17">
    <location>
        <begin position="125"/>
        <end position="131"/>
    </location>
    <ligand>
        <name>ATP</name>
        <dbReference type="ChEBI" id="CHEBI:30616"/>
    </ligand>
</feature>
<evidence type="ECO:0000256" key="17">
    <source>
        <dbReference type="HAMAP-Rule" id="MF_00639"/>
    </source>
</evidence>
<evidence type="ECO:0000256" key="11">
    <source>
        <dbReference type="ARBA" id="ARBA00022960"/>
    </source>
</evidence>
<dbReference type="InterPro" id="IPR013221">
    <property type="entry name" value="Mur_ligase_cen"/>
</dbReference>
<dbReference type="RefSeq" id="WP_307354825.1">
    <property type="nucleotide sequence ID" value="NZ_BAAACJ010000008.1"/>
</dbReference>
<dbReference type="SUPFAM" id="SSF51984">
    <property type="entry name" value="MurCD N-terminal domain"/>
    <property type="match status" value="1"/>
</dbReference>
<comment type="function">
    <text evidence="1 17 18">Cell wall formation. Catalyzes the addition of glutamate to the nucleotide precursor UDP-N-acetylmuramoyl-L-alanine (UMA).</text>
</comment>
<dbReference type="PANTHER" id="PTHR43692:SF1">
    <property type="entry name" value="UDP-N-ACETYLMURAMOYLALANINE--D-GLUTAMATE LIGASE"/>
    <property type="match status" value="1"/>
</dbReference>
<evidence type="ECO:0000256" key="4">
    <source>
        <dbReference type="ARBA" id="ARBA00010416"/>
    </source>
</evidence>
<sequence>MKKDFMEFKTFIKDKQVGVVGIGISNIPLIYFLLDLGAKVTALDKKTEDKLDKKLLEDFNGRGVKLVLGEEYLNDLTYFDVIFKTPSMRIDNPALVKAKEAGAYITSEMEEFVRYCPAKIYAVTGSDGKTTTTTLIYNMLKEQGFKTWVGGNIGTPLFSKIEEVKKDHRVVLELSSFQLMTMNVSPEIAIVTNLSPNHLDMHKGMEEYINAKKNIFKYQNDNDLLILNRENDITYSFLGEQKGRVKFFSSKRKIEDGSYYEEGILYVNGEEICKRDEIIIRGMHNVENYLAAFLAVHSEVSKENMKKVATTFKGVEHRCQFIRELRGVKYYNDSIASSPTRTLATISSFDHPVILIAGGYDKNIPFEPLAEQGYKNIKSLILLGNTKDKIKQVFENVIEKKKIQMPIYMVETLEEAANKGKDIAESGDCVLLSPSCASFDMFPNFEVRGNVFREVVENLK</sequence>
<dbReference type="Pfam" id="PF08245">
    <property type="entry name" value="Mur_ligase_M"/>
    <property type="match status" value="1"/>
</dbReference>
<accession>A0ABU0JNA7</accession>
<dbReference type="Gene3D" id="3.40.50.720">
    <property type="entry name" value="NAD(P)-binding Rossmann-like Domain"/>
    <property type="match status" value="1"/>
</dbReference>
<keyword evidence="9 17" id="KW-0547">Nucleotide-binding</keyword>
<comment type="similarity">
    <text evidence="4 17">Belongs to the MurCDEF family.</text>
</comment>
<keyword evidence="7 17" id="KW-0963">Cytoplasm</keyword>
<evidence type="ECO:0000256" key="10">
    <source>
        <dbReference type="ARBA" id="ARBA00022840"/>
    </source>
</evidence>
<dbReference type="Gene3D" id="3.90.190.20">
    <property type="entry name" value="Mur ligase, C-terminal domain"/>
    <property type="match status" value="1"/>
</dbReference>
<comment type="subcellular location">
    <subcellularLocation>
        <location evidence="2 17 18">Cytoplasm</location>
    </subcellularLocation>
</comment>
<evidence type="ECO:0000256" key="14">
    <source>
        <dbReference type="ARBA" id="ARBA00030398"/>
    </source>
</evidence>
<evidence type="ECO:0000256" key="2">
    <source>
        <dbReference type="ARBA" id="ARBA00004496"/>
    </source>
</evidence>
<dbReference type="NCBIfam" id="TIGR01087">
    <property type="entry name" value="murD"/>
    <property type="match status" value="1"/>
</dbReference>
<dbReference type="Gene3D" id="3.40.1190.10">
    <property type="entry name" value="Mur-like, catalytic domain"/>
    <property type="match status" value="1"/>
</dbReference>
<evidence type="ECO:0000259" key="19">
    <source>
        <dbReference type="Pfam" id="PF02875"/>
    </source>
</evidence>
<dbReference type="InterPro" id="IPR004101">
    <property type="entry name" value="Mur_ligase_C"/>
</dbReference>
<evidence type="ECO:0000256" key="13">
    <source>
        <dbReference type="ARBA" id="ARBA00023316"/>
    </source>
</evidence>
<keyword evidence="10 17" id="KW-0067">ATP-binding</keyword>
<feature type="domain" description="Mur ligase central" evidence="20">
    <location>
        <begin position="123"/>
        <end position="295"/>
    </location>
</feature>
<keyword evidence="12 17" id="KW-0573">Peptidoglycan synthesis</keyword>
<keyword evidence="13 17" id="KW-0961">Cell wall biogenesis/degradation</keyword>
<protein>
    <recommendedName>
        <fullName evidence="6 17">UDP-N-acetylmuramoylalanine--D-glutamate ligase</fullName>
        <ecNumber evidence="5 17">6.3.2.9</ecNumber>
    </recommendedName>
    <alternativeName>
        <fullName evidence="15 17">D-glutamic acid-adding enzyme</fullName>
    </alternativeName>
    <alternativeName>
        <fullName evidence="14 17">UDP-N-acetylmuramoyl-L-alanyl-D-glutamate synthetase</fullName>
    </alternativeName>
</protein>
<gene>
    <name evidence="17" type="primary">murD</name>
    <name evidence="21" type="ORF">QOZ93_000275</name>
</gene>
<name>A0ABU0JNA7_HATLI</name>
<keyword evidence="11 17" id="KW-0133">Cell shape</keyword>
<dbReference type="PANTHER" id="PTHR43692">
    <property type="entry name" value="UDP-N-ACETYLMURAMOYLALANINE--D-GLUTAMATE LIGASE"/>
    <property type="match status" value="1"/>
</dbReference>